<dbReference type="EMBL" id="QGKY02000190">
    <property type="protein sequence ID" value="KAF2587926.1"/>
    <property type="molecule type" value="Genomic_DNA"/>
</dbReference>
<evidence type="ECO:0000313" key="1">
    <source>
        <dbReference type="EMBL" id="KAF2587926.1"/>
    </source>
</evidence>
<accession>A0A8S9K3L6</accession>
<proteinExistence type="predicted"/>
<organism evidence="1">
    <name type="scientific">Brassica cretica</name>
    <name type="common">Mustard</name>
    <dbReference type="NCBI Taxonomy" id="69181"/>
    <lineage>
        <taxon>Eukaryota</taxon>
        <taxon>Viridiplantae</taxon>
        <taxon>Streptophyta</taxon>
        <taxon>Embryophyta</taxon>
        <taxon>Tracheophyta</taxon>
        <taxon>Spermatophyta</taxon>
        <taxon>Magnoliopsida</taxon>
        <taxon>eudicotyledons</taxon>
        <taxon>Gunneridae</taxon>
        <taxon>Pentapetalae</taxon>
        <taxon>rosids</taxon>
        <taxon>malvids</taxon>
        <taxon>Brassicales</taxon>
        <taxon>Brassicaceae</taxon>
        <taxon>Brassiceae</taxon>
        <taxon>Brassica</taxon>
    </lineage>
</organism>
<reference evidence="1" key="1">
    <citation type="submission" date="2019-12" db="EMBL/GenBank/DDBJ databases">
        <title>Genome sequencing and annotation of Brassica cretica.</title>
        <authorList>
            <person name="Studholme D.J."/>
            <person name="Sarris P.F."/>
        </authorList>
    </citation>
    <scope>NUCLEOTIDE SEQUENCE</scope>
    <source>
        <strain evidence="1">PFS-102/07</strain>
        <tissue evidence="1">Leaf</tissue>
    </source>
</reference>
<protein>
    <submittedName>
        <fullName evidence="1">Uncharacterized protein</fullName>
    </submittedName>
</protein>
<gene>
    <name evidence="1" type="ORF">F2Q70_00038601</name>
</gene>
<comment type="caution">
    <text evidence="1">The sequence shown here is derived from an EMBL/GenBank/DDBJ whole genome shotgun (WGS) entry which is preliminary data.</text>
</comment>
<dbReference type="AlphaFoldDB" id="A0A8S9K3L6"/>
<name>A0A8S9K3L6_BRACR</name>
<sequence>MKLFKKTLENIGIKAAYEERFKLVKATEDKRVICDWKQGKDELYQLVGRLKEVWLELTARPEL</sequence>